<feature type="compositionally biased region" description="Acidic residues" evidence="1">
    <location>
        <begin position="163"/>
        <end position="174"/>
    </location>
</feature>
<dbReference type="Gramene" id="GBG87702">
    <property type="protein sequence ID" value="GBG87702"/>
    <property type="gene ID" value="CBR_g45856"/>
</dbReference>
<accession>A0A388LZN8</accession>
<name>A0A388LZN8_CHABU</name>
<feature type="region of interest" description="Disordered" evidence="1">
    <location>
        <begin position="156"/>
        <end position="218"/>
    </location>
</feature>
<sequence length="249" mass="27444">MMAVQRLISAFSCPTAAEQRQRTLGSSIPTRVWIAWTTRTVVCAGHEMAVCLNRFVKVVVIGMSRRRPSAEESVRMNVRSGCGCHLRREADPAHLLDGTARQRPEDLSDEGADVHRNGRQLWAECRQTLHQRGTETITRGVQRLHVDEGDKAAVEEAQGYDNVDGDDDCNSDDLPDIRPLGRKATNGRTTARKGPSTKSRRSKKMDDDTGRSDGEGGRNFWSVGDTIAFVRAKGIKICISSAWALVSPA</sequence>
<dbReference type="AlphaFoldDB" id="A0A388LZN8"/>
<keyword evidence="3" id="KW-1185">Reference proteome</keyword>
<evidence type="ECO:0000313" key="2">
    <source>
        <dbReference type="EMBL" id="GBG87702.1"/>
    </source>
</evidence>
<reference evidence="2 3" key="1">
    <citation type="journal article" date="2018" name="Cell">
        <title>The Chara Genome: Secondary Complexity and Implications for Plant Terrestrialization.</title>
        <authorList>
            <person name="Nishiyama T."/>
            <person name="Sakayama H."/>
            <person name="Vries J.D."/>
            <person name="Buschmann H."/>
            <person name="Saint-Marcoux D."/>
            <person name="Ullrich K.K."/>
            <person name="Haas F.B."/>
            <person name="Vanderstraeten L."/>
            <person name="Becker D."/>
            <person name="Lang D."/>
            <person name="Vosolsobe S."/>
            <person name="Rombauts S."/>
            <person name="Wilhelmsson P.K.I."/>
            <person name="Janitza P."/>
            <person name="Kern R."/>
            <person name="Heyl A."/>
            <person name="Rumpler F."/>
            <person name="Villalobos L.I.A.C."/>
            <person name="Clay J.M."/>
            <person name="Skokan R."/>
            <person name="Toyoda A."/>
            <person name="Suzuki Y."/>
            <person name="Kagoshima H."/>
            <person name="Schijlen E."/>
            <person name="Tajeshwar N."/>
            <person name="Catarino B."/>
            <person name="Hetherington A.J."/>
            <person name="Saltykova A."/>
            <person name="Bonnot C."/>
            <person name="Breuninger H."/>
            <person name="Symeonidi A."/>
            <person name="Radhakrishnan G.V."/>
            <person name="Van Nieuwerburgh F."/>
            <person name="Deforce D."/>
            <person name="Chang C."/>
            <person name="Karol K.G."/>
            <person name="Hedrich R."/>
            <person name="Ulvskov P."/>
            <person name="Glockner G."/>
            <person name="Delwiche C.F."/>
            <person name="Petrasek J."/>
            <person name="Van de Peer Y."/>
            <person name="Friml J."/>
            <person name="Beilby M."/>
            <person name="Dolan L."/>
            <person name="Kohara Y."/>
            <person name="Sugano S."/>
            <person name="Fujiyama A."/>
            <person name="Delaux P.-M."/>
            <person name="Quint M."/>
            <person name="TheiBen G."/>
            <person name="Hagemann M."/>
            <person name="Harholt J."/>
            <person name="Dunand C."/>
            <person name="Zachgo S."/>
            <person name="Langdale J."/>
            <person name="Maumus F."/>
            <person name="Straeten D.V.D."/>
            <person name="Gould S.B."/>
            <person name="Rensing S.A."/>
        </authorList>
    </citation>
    <scope>NUCLEOTIDE SEQUENCE [LARGE SCALE GENOMIC DNA]</scope>
    <source>
        <strain evidence="2 3">S276</strain>
    </source>
</reference>
<organism evidence="2 3">
    <name type="scientific">Chara braunii</name>
    <name type="common">Braun's stonewort</name>
    <dbReference type="NCBI Taxonomy" id="69332"/>
    <lineage>
        <taxon>Eukaryota</taxon>
        <taxon>Viridiplantae</taxon>
        <taxon>Streptophyta</taxon>
        <taxon>Charophyceae</taxon>
        <taxon>Charales</taxon>
        <taxon>Characeae</taxon>
        <taxon>Chara</taxon>
    </lineage>
</organism>
<feature type="compositionally biased region" description="Basic and acidic residues" evidence="1">
    <location>
        <begin position="204"/>
        <end position="216"/>
    </location>
</feature>
<evidence type="ECO:0000313" key="3">
    <source>
        <dbReference type="Proteomes" id="UP000265515"/>
    </source>
</evidence>
<comment type="caution">
    <text evidence="2">The sequence shown here is derived from an EMBL/GenBank/DDBJ whole genome shotgun (WGS) entry which is preliminary data.</text>
</comment>
<dbReference type="Proteomes" id="UP000265515">
    <property type="component" value="Unassembled WGS sequence"/>
</dbReference>
<gene>
    <name evidence="2" type="ORF">CBR_g45856</name>
</gene>
<dbReference type="EMBL" id="BFEA01000628">
    <property type="protein sequence ID" value="GBG87702.1"/>
    <property type="molecule type" value="Genomic_DNA"/>
</dbReference>
<proteinExistence type="predicted"/>
<protein>
    <submittedName>
        <fullName evidence="2">Uncharacterized protein</fullName>
    </submittedName>
</protein>
<evidence type="ECO:0000256" key="1">
    <source>
        <dbReference type="SAM" id="MobiDB-lite"/>
    </source>
</evidence>